<evidence type="ECO:0000313" key="4">
    <source>
        <dbReference type="EMBL" id="TMW80916.1"/>
    </source>
</evidence>
<evidence type="ECO:0000256" key="1">
    <source>
        <dbReference type="ARBA" id="ARBA00022729"/>
    </source>
</evidence>
<feature type="domain" description="Gnk2-homologous" evidence="3">
    <location>
        <begin position="1"/>
        <end position="70"/>
    </location>
</feature>
<feature type="domain" description="Gnk2-homologous" evidence="3">
    <location>
        <begin position="76"/>
        <end position="153"/>
    </location>
</feature>
<keyword evidence="1" id="KW-0732">Signal</keyword>
<evidence type="ECO:0000259" key="3">
    <source>
        <dbReference type="PROSITE" id="PS51473"/>
    </source>
</evidence>
<dbReference type="InterPro" id="IPR038408">
    <property type="entry name" value="GNK2_sf"/>
</dbReference>
<accession>A0A6N2AFA0</accession>
<evidence type="ECO:0000256" key="2">
    <source>
        <dbReference type="ARBA" id="ARBA00022737"/>
    </source>
</evidence>
<dbReference type="Gene3D" id="3.30.430.20">
    <property type="entry name" value="Gnk2 domain, C-X8-C-X2-C motif"/>
    <property type="match status" value="2"/>
</dbReference>
<protein>
    <recommendedName>
        <fullName evidence="3">Gnk2-homologous domain-containing protein</fullName>
    </recommendedName>
</protein>
<organism evidence="4">
    <name type="scientific">Solanum chilense</name>
    <name type="common">Tomato</name>
    <name type="synonym">Lycopersicon chilense</name>
    <dbReference type="NCBI Taxonomy" id="4083"/>
    <lineage>
        <taxon>Eukaryota</taxon>
        <taxon>Viridiplantae</taxon>
        <taxon>Streptophyta</taxon>
        <taxon>Embryophyta</taxon>
        <taxon>Tracheophyta</taxon>
        <taxon>Spermatophyta</taxon>
        <taxon>Magnoliopsida</taxon>
        <taxon>eudicotyledons</taxon>
        <taxon>Gunneridae</taxon>
        <taxon>Pentapetalae</taxon>
        <taxon>asterids</taxon>
        <taxon>lamiids</taxon>
        <taxon>Solanales</taxon>
        <taxon>Solanaceae</taxon>
        <taxon>Solanoideae</taxon>
        <taxon>Solaneae</taxon>
        <taxon>Solanum</taxon>
        <taxon>Solanum subgen. Lycopersicon</taxon>
    </lineage>
</organism>
<sequence length="153" mass="17108">MDSFGFYNSSMGLNSDTVSVIAQCRGDVQLQACRDCISNATRKILEVCRYKRWALGYYDHCMLRYSNESIIGNLATQPERILFNIANASSPDEFMQDLETMLENLRSEASQGGMHKYASNSTQGPDFQTIHALVQCTADLTAQDCFNCLDSGF</sequence>
<dbReference type="CDD" id="cd23509">
    <property type="entry name" value="Gnk2-like"/>
    <property type="match status" value="2"/>
</dbReference>
<dbReference type="Pfam" id="PF01657">
    <property type="entry name" value="Stress-antifung"/>
    <property type="match status" value="2"/>
</dbReference>
<dbReference type="PROSITE" id="PS51473">
    <property type="entry name" value="GNK2"/>
    <property type="match status" value="2"/>
</dbReference>
<dbReference type="AlphaFoldDB" id="A0A6N2AFA0"/>
<feature type="non-terminal residue" evidence="4">
    <location>
        <position position="153"/>
    </location>
</feature>
<dbReference type="PANTHER" id="PTHR32099">
    <property type="entry name" value="CYSTEINE-RICH REPEAT SECRETORY PROTEIN"/>
    <property type="match status" value="1"/>
</dbReference>
<dbReference type="PANTHER" id="PTHR32099:SF97">
    <property type="entry name" value="CYSTEINE-RICH RECEPTOR-LIKE PROTEIN KINASE 9"/>
    <property type="match status" value="1"/>
</dbReference>
<reference evidence="4" key="1">
    <citation type="submission" date="2019-05" db="EMBL/GenBank/DDBJ databases">
        <title>The de novo reference genome and transcriptome assemblies of the wild tomato species Solanum chilense.</title>
        <authorList>
            <person name="Stam R."/>
            <person name="Nosenko T."/>
            <person name="Hoerger A.C."/>
            <person name="Stephan W."/>
            <person name="Seidel M.A."/>
            <person name="Kuhn J.M.M."/>
            <person name="Haberer G."/>
            <person name="Tellier A."/>
        </authorList>
    </citation>
    <scope>NUCLEOTIDE SEQUENCE</scope>
    <source>
        <tissue evidence="4">Mature leaves</tissue>
    </source>
</reference>
<proteinExistence type="predicted"/>
<name>A0A6N2AFA0_SOLCI</name>
<dbReference type="InterPro" id="IPR002902">
    <property type="entry name" value="GNK2"/>
</dbReference>
<keyword evidence="2" id="KW-0677">Repeat</keyword>
<dbReference type="EMBL" id="RXGB01035046">
    <property type="protein sequence ID" value="TMW80916.1"/>
    <property type="molecule type" value="Genomic_DNA"/>
</dbReference>
<gene>
    <name evidence="4" type="ORF">EJD97_013671</name>
</gene>
<comment type="caution">
    <text evidence="4">The sequence shown here is derived from an EMBL/GenBank/DDBJ whole genome shotgun (WGS) entry which is preliminary data.</text>
</comment>